<dbReference type="Pfam" id="PF02265">
    <property type="entry name" value="S1-P1_nuclease"/>
    <property type="match status" value="1"/>
</dbReference>
<evidence type="ECO:0000256" key="6">
    <source>
        <dbReference type="ARBA" id="ARBA00023157"/>
    </source>
</evidence>
<keyword evidence="2" id="KW-0540">Nuclease</keyword>
<dbReference type="RefSeq" id="XP_040682401.1">
    <property type="nucleotide sequence ID" value="XM_040819136.1"/>
</dbReference>
<evidence type="ECO:0000256" key="4">
    <source>
        <dbReference type="ARBA" id="ARBA00022759"/>
    </source>
</evidence>
<dbReference type="STRING" id="1081103.A0A0B2X7S7"/>
<evidence type="ECO:0000256" key="1">
    <source>
        <dbReference type="ARBA" id="ARBA00009547"/>
    </source>
</evidence>
<keyword evidence="4" id="KW-0255">Endonuclease</keyword>
<keyword evidence="7" id="KW-0325">Glycoprotein</keyword>
<dbReference type="GO" id="GO:0006308">
    <property type="term" value="P:DNA catabolic process"/>
    <property type="evidence" value="ECO:0007669"/>
    <property type="project" value="InterPro"/>
</dbReference>
<keyword evidence="6" id="KW-1015">Disulfide bond</keyword>
<dbReference type="GO" id="GO:0004519">
    <property type="term" value="F:endonuclease activity"/>
    <property type="evidence" value="ECO:0007669"/>
    <property type="project" value="UniProtKB-KW"/>
</dbReference>
<dbReference type="PANTHER" id="PTHR33146:SF26">
    <property type="entry name" value="ENDONUCLEASE 4"/>
    <property type="match status" value="1"/>
</dbReference>
<proteinExistence type="inferred from homology"/>
<evidence type="ECO:0000313" key="9">
    <source>
        <dbReference type="Proteomes" id="UP000030816"/>
    </source>
</evidence>
<sequence length="216" mass="24373">MSWFEQDRKQASCRLSRFGAARWRSTFRLCEVIYISSSPELGFHVAALHLPLLFYSTPRTAFEFGIQTQIPLSAYTALALSRPIKPDTRIIVCFPETRYHFIGDLHQPLHNEDVAKGGNEIQVRWQRRDHNLHAVWDALILEKMTEHLDPASSTSVAKLWAGELVGEITGGKYAADKQTWLADFDPSDAHATAMAWSREANAYVCKNGEKSGFSCS</sequence>
<dbReference type="GO" id="GO:0003676">
    <property type="term" value="F:nucleic acid binding"/>
    <property type="evidence" value="ECO:0007669"/>
    <property type="project" value="InterPro"/>
</dbReference>
<dbReference type="InterPro" id="IPR003154">
    <property type="entry name" value="S1/P1nuclease"/>
</dbReference>
<evidence type="ECO:0000256" key="7">
    <source>
        <dbReference type="ARBA" id="ARBA00023180"/>
    </source>
</evidence>
<evidence type="ECO:0000256" key="2">
    <source>
        <dbReference type="ARBA" id="ARBA00022722"/>
    </source>
</evidence>
<accession>A0A0B2X7S7</accession>
<dbReference type="InterPro" id="IPR008947">
    <property type="entry name" value="PLipase_C/P1_nuclease_dom_sf"/>
</dbReference>
<dbReference type="PANTHER" id="PTHR33146">
    <property type="entry name" value="ENDONUCLEASE 4"/>
    <property type="match status" value="1"/>
</dbReference>
<gene>
    <name evidence="8" type="ORF">MAM_00337</name>
</gene>
<organism evidence="8 9">
    <name type="scientific">Metarhizium album (strain ARSEF 1941)</name>
    <dbReference type="NCBI Taxonomy" id="1081103"/>
    <lineage>
        <taxon>Eukaryota</taxon>
        <taxon>Fungi</taxon>
        <taxon>Dikarya</taxon>
        <taxon>Ascomycota</taxon>
        <taxon>Pezizomycotina</taxon>
        <taxon>Sordariomycetes</taxon>
        <taxon>Hypocreomycetidae</taxon>
        <taxon>Hypocreales</taxon>
        <taxon>Clavicipitaceae</taxon>
        <taxon>Metarhizium</taxon>
    </lineage>
</organism>
<keyword evidence="9" id="KW-1185">Reference proteome</keyword>
<dbReference type="Proteomes" id="UP000030816">
    <property type="component" value="Unassembled WGS sequence"/>
</dbReference>
<reference evidence="8 9" key="1">
    <citation type="journal article" date="2014" name="Proc. Natl. Acad. Sci. U.S.A.">
        <title>Trajectory and genomic determinants of fungal-pathogen speciation and host adaptation.</title>
        <authorList>
            <person name="Hu X."/>
            <person name="Xiao G."/>
            <person name="Zheng P."/>
            <person name="Shang Y."/>
            <person name="Su Y."/>
            <person name="Zhang X."/>
            <person name="Liu X."/>
            <person name="Zhan S."/>
            <person name="St Leger R.J."/>
            <person name="Wang C."/>
        </authorList>
    </citation>
    <scope>NUCLEOTIDE SEQUENCE [LARGE SCALE GENOMIC DNA]</scope>
    <source>
        <strain evidence="8 9">ARSEF 1941</strain>
    </source>
</reference>
<dbReference type="GeneID" id="63734792"/>
<comment type="similarity">
    <text evidence="1">Belongs to the nuclease type I family.</text>
</comment>
<dbReference type="HOGENOM" id="CLU_1277879_0_0_1"/>
<dbReference type="SUPFAM" id="SSF48537">
    <property type="entry name" value="Phospholipase C/P1 nuclease"/>
    <property type="match status" value="1"/>
</dbReference>
<evidence type="ECO:0000256" key="3">
    <source>
        <dbReference type="ARBA" id="ARBA00022723"/>
    </source>
</evidence>
<evidence type="ECO:0000256" key="5">
    <source>
        <dbReference type="ARBA" id="ARBA00022801"/>
    </source>
</evidence>
<comment type="caution">
    <text evidence="8">The sequence shown here is derived from an EMBL/GenBank/DDBJ whole genome shotgun (WGS) entry which is preliminary data.</text>
</comment>
<keyword evidence="3" id="KW-0479">Metal-binding</keyword>
<keyword evidence="5" id="KW-0378">Hydrolase</keyword>
<name>A0A0B2X7S7_METAS</name>
<dbReference type="AlphaFoldDB" id="A0A0B2X7S7"/>
<dbReference type="GO" id="GO:0016788">
    <property type="term" value="F:hydrolase activity, acting on ester bonds"/>
    <property type="evidence" value="ECO:0007669"/>
    <property type="project" value="InterPro"/>
</dbReference>
<dbReference type="Gene3D" id="1.10.575.10">
    <property type="entry name" value="P1 Nuclease"/>
    <property type="match status" value="1"/>
</dbReference>
<dbReference type="GO" id="GO:0046872">
    <property type="term" value="F:metal ion binding"/>
    <property type="evidence" value="ECO:0007669"/>
    <property type="project" value="UniProtKB-KW"/>
</dbReference>
<protein>
    <submittedName>
        <fullName evidence="8">Phospholipase C/P1 nuclease, core</fullName>
    </submittedName>
</protein>
<dbReference type="EMBL" id="AZHE01000001">
    <property type="protein sequence ID" value="KHO01336.1"/>
    <property type="molecule type" value="Genomic_DNA"/>
</dbReference>
<evidence type="ECO:0000313" key="8">
    <source>
        <dbReference type="EMBL" id="KHO01336.1"/>
    </source>
</evidence>
<dbReference type="OrthoDB" id="441446at2759"/>